<dbReference type="EMBL" id="CM044703">
    <property type="protein sequence ID" value="KAI5673192.1"/>
    <property type="molecule type" value="Genomic_DNA"/>
</dbReference>
<reference evidence="2" key="1">
    <citation type="journal article" date="2023" name="Nat. Plants">
        <title>Single-cell RNA sequencing provides a high-resolution roadmap for understanding the multicellular compartmentation of specialized metabolism.</title>
        <authorList>
            <person name="Sun S."/>
            <person name="Shen X."/>
            <person name="Li Y."/>
            <person name="Li Y."/>
            <person name="Wang S."/>
            <person name="Li R."/>
            <person name="Zhang H."/>
            <person name="Shen G."/>
            <person name="Guo B."/>
            <person name="Wei J."/>
            <person name="Xu J."/>
            <person name="St-Pierre B."/>
            <person name="Chen S."/>
            <person name="Sun C."/>
        </authorList>
    </citation>
    <scope>NUCLEOTIDE SEQUENCE [LARGE SCALE GENOMIC DNA]</scope>
</reference>
<evidence type="ECO:0000313" key="2">
    <source>
        <dbReference type="Proteomes" id="UP001060085"/>
    </source>
</evidence>
<comment type="caution">
    <text evidence="1">The sequence shown here is derived from an EMBL/GenBank/DDBJ whole genome shotgun (WGS) entry which is preliminary data.</text>
</comment>
<keyword evidence="2" id="KW-1185">Reference proteome</keyword>
<sequence>MLLGEASVSTAVTCSPNEHSPHAHRRRIKPNIEEHMDPFEDFEQENVDFEAKQTAMKAYTYLIVNRYQKSKTSYRRLFVTLACERGSSVRKKMKQIVDDVEKEVPMKRQGPYDKKMSVSI</sequence>
<proteinExistence type="predicted"/>
<dbReference type="Proteomes" id="UP001060085">
    <property type="component" value="Linkage Group LG03"/>
</dbReference>
<accession>A0ACC0BKI1</accession>
<organism evidence="1 2">
    <name type="scientific">Catharanthus roseus</name>
    <name type="common">Madagascar periwinkle</name>
    <name type="synonym">Vinca rosea</name>
    <dbReference type="NCBI Taxonomy" id="4058"/>
    <lineage>
        <taxon>Eukaryota</taxon>
        <taxon>Viridiplantae</taxon>
        <taxon>Streptophyta</taxon>
        <taxon>Embryophyta</taxon>
        <taxon>Tracheophyta</taxon>
        <taxon>Spermatophyta</taxon>
        <taxon>Magnoliopsida</taxon>
        <taxon>eudicotyledons</taxon>
        <taxon>Gunneridae</taxon>
        <taxon>Pentapetalae</taxon>
        <taxon>asterids</taxon>
        <taxon>lamiids</taxon>
        <taxon>Gentianales</taxon>
        <taxon>Apocynaceae</taxon>
        <taxon>Rauvolfioideae</taxon>
        <taxon>Vinceae</taxon>
        <taxon>Catharanthinae</taxon>
        <taxon>Catharanthus</taxon>
    </lineage>
</organism>
<evidence type="ECO:0000313" key="1">
    <source>
        <dbReference type="EMBL" id="KAI5673192.1"/>
    </source>
</evidence>
<gene>
    <name evidence="1" type="ORF">M9H77_13556</name>
</gene>
<name>A0ACC0BKI1_CATRO</name>
<protein>
    <submittedName>
        <fullName evidence="1">Uncharacterized protein</fullName>
    </submittedName>
</protein>